<feature type="chain" id="PRO_5040362532" evidence="1">
    <location>
        <begin position="22"/>
        <end position="260"/>
    </location>
</feature>
<evidence type="ECO:0000313" key="3">
    <source>
        <dbReference type="Proteomes" id="UP001151699"/>
    </source>
</evidence>
<organism evidence="2 3">
    <name type="scientific">Pseudolycoriella hygida</name>
    <dbReference type="NCBI Taxonomy" id="35572"/>
    <lineage>
        <taxon>Eukaryota</taxon>
        <taxon>Metazoa</taxon>
        <taxon>Ecdysozoa</taxon>
        <taxon>Arthropoda</taxon>
        <taxon>Hexapoda</taxon>
        <taxon>Insecta</taxon>
        <taxon>Pterygota</taxon>
        <taxon>Neoptera</taxon>
        <taxon>Endopterygota</taxon>
        <taxon>Diptera</taxon>
        <taxon>Nematocera</taxon>
        <taxon>Sciaroidea</taxon>
        <taxon>Sciaridae</taxon>
        <taxon>Pseudolycoriella</taxon>
    </lineage>
</organism>
<gene>
    <name evidence="2" type="ORF">Bhyg_04763</name>
</gene>
<proteinExistence type="predicted"/>
<sequence length="260" mass="26914">MKFIALTFVAFFAWQLNAASSQDICRRTTVGRGVGTAVVSLCNANEVQLGALCYPKCQVGYEHIGTNICRKIGCDGLIGATDIGVSCQKPAAYGRGAGYALWDKGKCEREHGSCEQNGLLHYPKCRAGFSPVGCCICSPNCPSGYTDAGAFCTKPSYGNGVGTSRLGCPSGKQYDAGLCYVPCPTGLIGVGPLCWSACGGGTSSYCGIFCTSTGAKCADVTLKIVGSAVKVAASAYSRDTMGAVEAVFEGTQQITEPNDC</sequence>
<evidence type="ECO:0000256" key="1">
    <source>
        <dbReference type="SAM" id="SignalP"/>
    </source>
</evidence>
<dbReference type="EMBL" id="WJQU01000001">
    <property type="protein sequence ID" value="KAJ6649527.1"/>
    <property type="molecule type" value="Genomic_DNA"/>
</dbReference>
<comment type="caution">
    <text evidence="2">The sequence shown here is derived from an EMBL/GenBank/DDBJ whole genome shotgun (WGS) entry which is preliminary data.</text>
</comment>
<feature type="signal peptide" evidence="1">
    <location>
        <begin position="1"/>
        <end position="21"/>
    </location>
</feature>
<protein>
    <submittedName>
        <fullName evidence="2">Uncharacterized protein</fullName>
    </submittedName>
</protein>
<dbReference type="PANTHER" id="PTHR34859:SF2">
    <property type="entry name" value="LYSM DOMAIN-CONTAINING PROTEIN"/>
    <property type="match status" value="1"/>
</dbReference>
<keyword evidence="1" id="KW-0732">Signal</keyword>
<evidence type="ECO:0000313" key="2">
    <source>
        <dbReference type="EMBL" id="KAJ6649527.1"/>
    </source>
</evidence>
<dbReference type="OrthoDB" id="9984440at2759"/>
<keyword evidence="3" id="KW-1185">Reference proteome</keyword>
<name>A0A9Q0NGK3_9DIPT</name>
<dbReference type="Proteomes" id="UP001151699">
    <property type="component" value="Chromosome A"/>
</dbReference>
<reference evidence="2" key="1">
    <citation type="submission" date="2022-07" db="EMBL/GenBank/DDBJ databases">
        <authorList>
            <person name="Trinca V."/>
            <person name="Uliana J.V.C."/>
            <person name="Torres T.T."/>
            <person name="Ward R.J."/>
            <person name="Monesi N."/>
        </authorList>
    </citation>
    <scope>NUCLEOTIDE SEQUENCE</scope>
    <source>
        <strain evidence="2">HSMRA1968</strain>
        <tissue evidence="2">Whole embryos</tissue>
    </source>
</reference>
<dbReference type="AlphaFoldDB" id="A0A9Q0NGK3"/>
<dbReference type="PANTHER" id="PTHR34859">
    <property type="entry name" value="UNNAMED PRODUCT"/>
    <property type="match status" value="1"/>
</dbReference>
<accession>A0A9Q0NGK3</accession>